<protein>
    <submittedName>
        <fullName evidence="2">Uncharacterized protein</fullName>
    </submittedName>
</protein>
<dbReference type="AlphaFoldDB" id="A0A165G888"/>
<feature type="region of interest" description="Disordered" evidence="1">
    <location>
        <begin position="84"/>
        <end position="130"/>
    </location>
</feature>
<gene>
    <name evidence="2" type="ORF">CALCODRAFT_495754</name>
</gene>
<dbReference type="OrthoDB" id="2595043at2759"/>
<evidence type="ECO:0000256" key="1">
    <source>
        <dbReference type="SAM" id="MobiDB-lite"/>
    </source>
</evidence>
<reference evidence="2 3" key="1">
    <citation type="journal article" date="2016" name="Mol. Biol. Evol.">
        <title>Comparative Genomics of Early-Diverging Mushroom-Forming Fungi Provides Insights into the Origins of Lignocellulose Decay Capabilities.</title>
        <authorList>
            <person name="Nagy L.G."/>
            <person name="Riley R."/>
            <person name="Tritt A."/>
            <person name="Adam C."/>
            <person name="Daum C."/>
            <person name="Floudas D."/>
            <person name="Sun H."/>
            <person name="Yadav J.S."/>
            <person name="Pangilinan J."/>
            <person name="Larsson K.H."/>
            <person name="Matsuura K."/>
            <person name="Barry K."/>
            <person name="Labutti K."/>
            <person name="Kuo R."/>
            <person name="Ohm R.A."/>
            <person name="Bhattacharya S.S."/>
            <person name="Shirouzu T."/>
            <person name="Yoshinaga Y."/>
            <person name="Martin F.M."/>
            <person name="Grigoriev I.V."/>
            <person name="Hibbett D.S."/>
        </authorList>
    </citation>
    <scope>NUCLEOTIDE SEQUENCE [LARGE SCALE GENOMIC DNA]</scope>
    <source>
        <strain evidence="2 3">HHB12733</strain>
    </source>
</reference>
<dbReference type="EMBL" id="KV423959">
    <property type="protein sequence ID" value="KZT57721.1"/>
    <property type="molecule type" value="Genomic_DNA"/>
</dbReference>
<proteinExistence type="predicted"/>
<name>A0A165G888_9BASI</name>
<keyword evidence="3" id="KW-1185">Reference proteome</keyword>
<organism evidence="2 3">
    <name type="scientific">Calocera cornea HHB12733</name>
    <dbReference type="NCBI Taxonomy" id="1353952"/>
    <lineage>
        <taxon>Eukaryota</taxon>
        <taxon>Fungi</taxon>
        <taxon>Dikarya</taxon>
        <taxon>Basidiomycota</taxon>
        <taxon>Agaricomycotina</taxon>
        <taxon>Dacrymycetes</taxon>
        <taxon>Dacrymycetales</taxon>
        <taxon>Dacrymycetaceae</taxon>
        <taxon>Calocera</taxon>
    </lineage>
</organism>
<accession>A0A165G888</accession>
<dbReference type="Proteomes" id="UP000076842">
    <property type="component" value="Unassembled WGS sequence"/>
</dbReference>
<feature type="compositionally biased region" description="Polar residues" evidence="1">
    <location>
        <begin position="1"/>
        <end position="15"/>
    </location>
</feature>
<evidence type="ECO:0000313" key="3">
    <source>
        <dbReference type="Proteomes" id="UP000076842"/>
    </source>
</evidence>
<feature type="region of interest" description="Disordered" evidence="1">
    <location>
        <begin position="1"/>
        <end position="22"/>
    </location>
</feature>
<sequence>MSNEGEQPPHSNQPVNGDAPDAAATQLADLLYNLKAFDPTDPSSAQNVGQLLKSLEQADGIAKGVDSRLDTLLKDLEGMIGAMEKERAEGRAPQPGEESRIEEEKEEVETELASEAQHFARAGGSQNARE</sequence>
<evidence type="ECO:0000313" key="2">
    <source>
        <dbReference type="EMBL" id="KZT57721.1"/>
    </source>
</evidence>
<dbReference type="InParanoid" id="A0A165G888"/>